<organism evidence="1 2">
    <name type="scientific">Paenibacillus glacialis</name>
    <dbReference type="NCBI Taxonomy" id="494026"/>
    <lineage>
        <taxon>Bacteria</taxon>
        <taxon>Bacillati</taxon>
        <taxon>Bacillota</taxon>
        <taxon>Bacilli</taxon>
        <taxon>Bacillales</taxon>
        <taxon>Paenibacillaceae</taxon>
        <taxon>Paenibacillus</taxon>
    </lineage>
</organism>
<comment type="caution">
    <text evidence="1">The sequence shown here is derived from an EMBL/GenBank/DDBJ whole genome shotgun (WGS) entry which is preliminary data.</text>
</comment>
<dbReference type="Proteomes" id="UP000076967">
    <property type="component" value="Unassembled WGS sequence"/>
</dbReference>
<dbReference type="EMBL" id="LVJH01000002">
    <property type="protein sequence ID" value="OAB46000.1"/>
    <property type="molecule type" value="Genomic_DNA"/>
</dbReference>
<gene>
    <name evidence="1" type="ORF">PGLA_00965</name>
</gene>
<evidence type="ECO:0000313" key="1">
    <source>
        <dbReference type="EMBL" id="OAB46000.1"/>
    </source>
</evidence>
<dbReference type="RefSeq" id="WP_068527396.1">
    <property type="nucleotide sequence ID" value="NZ_LVJH01000002.1"/>
</dbReference>
<protein>
    <submittedName>
        <fullName evidence="1">Uncharacterized protein</fullName>
    </submittedName>
</protein>
<reference evidence="1 2" key="1">
    <citation type="submission" date="2016-03" db="EMBL/GenBank/DDBJ databases">
        <title>Draft genome sequence of Paenibacillus glacialis DSM 22343.</title>
        <authorList>
            <person name="Shin S.-K."/>
            <person name="Yi H."/>
        </authorList>
    </citation>
    <scope>NUCLEOTIDE SEQUENCE [LARGE SCALE GENOMIC DNA]</scope>
    <source>
        <strain evidence="1 2">DSM 22343</strain>
    </source>
</reference>
<dbReference type="OrthoDB" id="9998560at2"/>
<name>A0A168NPH6_9BACL</name>
<keyword evidence="2" id="KW-1185">Reference proteome</keyword>
<dbReference type="AlphaFoldDB" id="A0A168NPH6"/>
<dbReference type="STRING" id="494026.PGLA_00965"/>
<accession>A0A168NPH6</accession>
<proteinExistence type="predicted"/>
<evidence type="ECO:0000313" key="2">
    <source>
        <dbReference type="Proteomes" id="UP000076967"/>
    </source>
</evidence>
<sequence length="66" mass="8068">MQFDVEIAEIVKRYLKETKDQDLSIAEILTRPRWKRVWFWWKALEYYEGKPMPELTIEEVKGTYGD</sequence>